<keyword evidence="9" id="KW-0406">Ion transport</keyword>
<sequence length="465" mass="49763">MQGIIVLIVYALLMVGATKAFTKREDGGESFHVGHRNMGMVVSAMSIAATWIWAPALFTSAEKAYSNGIAGLFWFLVPNILCLILFIPFARKIRRDMPDGITLSGYMHKKYKSEPVKRVYLFQLTALTILSTAVQLLAGGKILSTATGLPLWAMTIVLAVIAFSYSQISGIKASVFTDAIQMVFLLLACAIFVPWALKLNGGAAAIQIAGASGEYGHLFSEKGLEVFLGFGLPTAIGLFAGPFGDQCFWQRAFSIRKDRIGRSFGLGAVMFAVVPLSMGILGFIAAGTGFIPTDTGMVNFELIKAIFPAWVIIPFMFMLISGLLSTVDSNLCAIASLTTDLKATARLKDADQIKASKASMIVLLIVGILIANIPGLTVTHMFLFYCTLRATTMLPTMLTLMNVRLTASGVAAGVLTAFLVGLPIFAYGTISNLSAYKTAGSLITVLSSGMVALVISRVLKREAVE</sequence>
<dbReference type="GO" id="GO:0006814">
    <property type="term" value="P:sodium ion transport"/>
    <property type="evidence" value="ECO:0007669"/>
    <property type="project" value="UniProtKB-KW"/>
</dbReference>
<accession>A0A173SJL3</accession>
<evidence type="ECO:0000256" key="2">
    <source>
        <dbReference type="ARBA" id="ARBA00006434"/>
    </source>
</evidence>
<comment type="similarity">
    <text evidence="2 13">Belongs to the sodium:solute symporter (SSF) (TC 2.A.21) family.</text>
</comment>
<dbReference type="InterPro" id="IPR001734">
    <property type="entry name" value="Na/solute_symporter"/>
</dbReference>
<evidence type="ECO:0000256" key="4">
    <source>
        <dbReference type="ARBA" id="ARBA00022475"/>
    </source>
</evidence>
<evidence type="ECO:0000256" key="11">
    <source>
        <dbReference type="ARBA" id="ARBA00023201"/>
    </source>
</evidence>
<evidence type="ECO:0000313" key="15">
    <source>
        <dbReference type="EMBL" id="CUM90844.1"/>
    </source>
</evidence>
<keyword evidence="8" id="KW-0915">Sodium</keyword>
<dbReference type="GO" id="GO:0005886">
    <property type="term" value="C:plasma membrane"/>
    <property type="evidence" value="ECO:0007669"/>
    <property type="project" value="UniProtKB-SubCell"/>
</dbReference>
<evidence type="ECO:0000256" key="14">
    <source>
        <dbReference type="SAM" id="Phobius"/>
    </source>
</evidence>
<dbReference type="PROSITE" id="PS50283">
    <property type="entry name" value="NA_SOLUT_SYMP_3"/>
    <property type="match status" value="1"/>
</dbReference>
<feature type="transmembrane region" description="Helical" evidence="14">
    <location>
        <begin position="149"/>
        <end position="168"/>
    </location>
</feature>
<feature type="transmembrane region" description="Helical" evidence="14">
    <location>
        <begin position="264"/>
        <end position="285"/>
    </location>
</feature>
<keyword evidence="7 14" id="KW-1133">Transmembrane helix</keyword>
<feature type="transmembrane region" description="Helical" evidence="14">
    <location>
        <begin position="405"/>
        <end position="427"/>
    </location>
</feature>
<protein>
    <submittedName>
        <fullName evidence="15">Pantothenate permease</fullName>
    </submittedName>
</protein>
<dbReference type="Gene3D" id="1.20.1730.10">
    <property type="entry name" value="Sodium/glucose cotransporter"/>
    <property type="match status" value="1"/>
</dbReference>
<dbReference type="Proteomes" id="UP000095673">
    <property type="component" value="Unassembled WGS sequence"/>
</dbReference>
<comment type="catalytic activity">
    <reaction evidence="12">
        <text>L-proline(in) + Na(+)(in) = L-proline(out) + Na(+)(out)</text>
        <dbReference type="Rhea" id="RHEA:28967"/>
        <dbReference type="ChEBI" id="CHEBI:29101"/>
        <dbReference type="ChEBI" id="CHEBI:60039"/>
    </reaction>
</comment>
<evidence type="ECO:0000256" key="3">
    <source>
        <dbReference type="ARBA" id="ARBA00022448"/>
    </source>
</evidence>
<gene>
    <name evidence="15" type="primary">panF</name>
    <name evidence="15" type="ORF">ERS852580_01100</name>
</gene>
<feature type="transmembrane region" description="Helical" evidence="14">
    <location>
        <begin position="6"/>
        <end position="22"/>
    </location>
</feature>
<feature type="transmembrane region" description="Helical" evidence="14">
    <location>
        <begin position="175"/>
        <end position="197"/>
    </location>
</feature>
<evidence type="ECO:0000256" key="9">
    <source>
        <dbReference type="ARBA" id="ARBA00023065"/>
    </source>
</evidence>
<feature type="transmembrane region" description="Helical" evidence="14">
    <location>
        <begin position="38"/>
        <end position="58"/>
    </location>
</feature>
<dbReference type="InterPro" id="IPR038377">
    <property type="entry name" value="Na/Glc_symporter_sf"/>
</dbReference>
<organism evidence="15 16">
    <name type="scientific">Agathobacter rectalis</name>
    <dbReference type="NCBI Taxonomy" id="39491"/>
    <lineage>
        <taxon>Bacteria</taxon>
        <taxon>Bacillati</taxon>
        <taxon>Bacillota</taxon>
        <taxon>Clostridia</taxon>
        <taxon>Lachnospirales</taxon>
        <taxon>Lachnospiraceae</taxon>
        <taxon>Agathobacter</taxon>
    </lineage>
</organism>
<dbReference type="RefSeq" id="WP_055237789.1">
    <property type="nucleotide sequence ID" value="NZ_CYXM01000004.1"/>
</dbReference>
<proteinExistence type="inferred from homology"/>
<feature type="transmembrane region" description="Helical" evidence="14">
    <location>
        <begin position="305"/>
        <end position="324"/>
    </location>
</feature>
<dbReference type="EMBL" id="CYXM01000004">
    <property type="protein sequence ID" value="CUM90844.1"/>
    <property type="molecule type" value="Genomic_DNA"/>
</dbReference>
<keyword evidence="10 14" id="KW-0472">Membrane</keyword>
<reference evidence="15 16" key="1">
    <citation type="submission" date="2015-09" db="EMBL/GenBank/DDBJ databases">
        <authorList>
            <consortium name="Pathogen Informatics"/>
        </authorList>
    </citation>
    <scope>NUCLEOTIDE SEQUENCE [LARGE SCALE GENOMIC DNA]</scope>
    <source>
        <strain evidence="15 16">2789STDY5834968</strain>
    </source>
</reference>
<evidence type="ECO:0000256" key="13">
    <source>
        <dbReference type="RuleBase" id="RU362091"/>
    </source>
</evidence>
<evidence type="ECO:0000256" key="5">
    <source>
        <dbReference type="ARBA" id="ARBA00022692"/>
    </source>
</evidence>
<dbReference type="GO" id="GO:0015293">
    <property type="term" value="F:symporter activity"/>
    <property type="evidence" value="ECO:0007669"/>
    <property type="project" value="UniProtKB-KW"/>
</dbReference>
<keyword evidence="3" id="KW-0813">Transport</keyword>
<dbReference type="Pfam" id="PF00474">
    <property type="entry name" value="SSF"/>
    <property type="match status" value="1"/>
</dbReference>
<keyword evidence="5 14" id="KW-0812">Transmembrane</keyword>
<evidence type="ECO:0000256" key="7">
    <source>
        <dbReference type="ARBA" id="ARBA00022989"/>
    </source>
</evidence>
<keyword evidence="11" id="KW-0739">Sodium transport</keyword>
<feature type="transmembrane region" description="Helical" evidence="14">
    <location>
        <begin position="119"/>
        <end position="137"/>
    </location>
</feature>
<dbReference type="InterPro" id="IPR050277">
    <property type="entry name" value="Sodium:Solute_Symporter"/>
</dbReference>
<evidence type="ECO:0000256" key="8">
    <source>
        <dbReference type="ARBA" id="ARBA00023053"/>
    </source>
</evidence>
<evidence type="ECO:0000256" key="6">
    <source>
        <dbReference type="ARBA" id="ARBA00022847"/>
    </source>
</evidence>
<evidence type="ECO:0000313" key="16">
    <source>
        <dbReference type="Proteomes" id="UP000095673"/>
    </source>
</evidence>
<dbReference type="AlphaFoldDB" id="A0A173SJL3"/>
<keyword evidence="6" id="KW-0769">Symport</keyword>
<feature type="transmembrane region" description="Helical" evidence="14">
    <location>
        <begin position="439"/>
        <end position="459"/>
    </location>
</feature>
<feature type="transmembrane region" description="Helical" evidence="14">
    <location>
        <begin position="361"/>
        <end position="385"/>
    </location>
</feature>
<feature type="transmembrane region" description="Helical" evidence="14">
    <location>
        <begin position="226"/>
        <end position="243"/>
    </location>
</feature>
<evidence type="ECO:0000256" key="1">
    <source>
        <dbReference type="ARBA" id="ARBA00004651"/>
    </source>
</evidence>
<feature type="transmembrane region" description="Helical" evidence="14">
    <location>
        <begin position="64"/>
        <end position="87"/>
    </location>
</feature>
<evidence type="ECO:0000256" key="10">
    <source>
        <dbReference type="ARBA" id="ARBA00023136"/>
    </source>
</evidence>
<evidence type="ECO:0000256" key="12">
    <source>
        <dbReference type="ARBA" id="ARBA00033708"/>
    </source>
</evidence>
<dbReference type="PANTHER" id="PTHR48086:SF3">
    <property type="entry name" value="SODIUM_PROLINE SYMPORTER"/>
    <property type="match status" value="1"/>
</dbReference>
<dbReference type="OrthoDB" id="2516957at2"/>
<comment type="subcellular location">
    <subcellularLocation>
        <location evidence="1">Cell membrane</location>
        <topology evidence="1">Multi-pass membrane protein</topology>
    </subcellularLocation>
</comment>
<dbReference type="PANTHER" id="PTHR48086">
    <property type="entry name" value="SODIUM/PROLINE SYMPORTER-RELATED"/>
    <property type="match status" value="1"/>
</dbReference>
<keyword evidence="4" id="KW-1003">Cell membrane</keyword>
<name>A0A173SJL3_9FIRM</name>